<proteinExistence type="predicted"/>
<gene>
    <name evidence="1" type="ORF">IE81DRAFT_235291</name>
</gene>
<protein>
    <submittedName>
        <fullName evidence="1">Uncharacterized protein</fullName>
    </submittedName>
</protein>
<dbReference type="InParanoid" id="A0A316VSQ8"/>
<dbReference type="GeneID" id="37033036"/>
<dbReference type="EMBL" id="KZ819424">
    <property type="protein sequence ID" value="PWN40254.1"/>
    <property type="molecule type" value="Genomic_DNA"/>
</dbReference>
<dbReference type="Proteomes" id="UP000245783">
    <property type="component" value="Unassembled WGS sequence"/>
</dbReference>
<accession>A0A316VSQ8</accession>
<name>A0A316VSQ8_9BASI</name>
<organism evidence="1 2">
    <name type="scientific">Ceraceosorus guamensis</name>
    <dbReference type="NCBI Taxonomy" id="1522189"/>
    <lineage>
        <taxon>Eukaryota</taxon>
        <taxon>Fungi</taxon>
        <taxon>Dikarya</taxon>
        <taxon>Basidiomycota</taxon>
        <taxon>Ustilaginomycotina</taxon>
        <taxon>Exobasidiomycetes</taxon>
        <taxon>Ceraceosorales</taxon>
        <taxon>Ceraceosoraceae</taxon>
        <taxon>Ceraceosorus</taxon>
    </lineage>
</organism>
<dbReference type="RefSeq" id="XP_025367414.1">
    <property type="nucleotide sequence ID" value="XM_025511166.1"/>
</dbReference>
<keyword evidence="2" id="KW-1185">Reference proteome</keyword>
<evidence type="ECO:0000313" key="1">
    <source>
        <dbReference type="EMBL" id="PWN40254.1"/>
    </source>
</evidence>
<reference evidence="1 2" key="1">
    <citation type="journal article" date="2018" name="Mol. Biol. Evol.">
        <title>Broad Genomic Sampling Reveals a Smut Pathogenic Ancestry of the Fungal Clade Ustilaginomycotina.</title>
        <authorList>
            <person name="Kijpornyongpan T."/>
            <person name="Mondo S.J."/>
            <person name="Barry K."/>
            <person name="Sandor L."/>
            <person name="Lee J."/>
            <person name="Lipzen A."/>
            <person name="Pangilinan J."/>
            <person name="LaButti K."/>
            <person name="Hainaut M."/>
            <person name="Henrissat B."/>
            <person name="Grigoriev I.V."/>
            <person name="Spatafora J.W."/>
            <person name="Aime M.C."/>
        </authorList>
    </citation>
    <scope>NUCLEOTIDE SEQUENCE [LARGE SCALE GENOMIC DNA]</scope>
    <source>
        <strain evidence="1 2">MCA 4658</strain>
    </source>
</reference>
<dbReference type="AlphaFoldDB" id="A0A316VSQ8"/>
<evidence type="ECO:0000313" key="2">
    <source>
        <dbReference type="Proteomes" id="UP000245783"/>
    </source>
</evidence>
<sequence length="144" mass="16384">MAFSCRESEPHLATHQRVLAARIHPRYKAALEIQYRALPTVAGSIHRMGPPACTSYEMSPCQQHAAFLLAAMFLLACSRRSLFTEISSSKSHSPSIRKSEWDARRRALKCSIFSLPFVAFYLPFACRKSNLHRDRMRKCLLTQG</sequence>